<name>A0A067S4W0_GALM3</name>
<evidence type="ECO:0000256" key="1">
    <source>
        <dbReference type="SAM" id="MobiDB-lite"/>
    </source>
</evidence>
<proteinExistence type="predicted"/>
<feature type="region of interest" description="Disordered" evidence="1">
    <location>
        <begin position="22"/>
        <end position="55"/>
    </location>
</feature>
<feature type="compositionally biased region" description="Pro residues" evidence="1">
    <location>
        <begin position="86"/>
        <end position="100"/>
    </location>
</feature>
<dbReference type="EMBL" id="KL142678">
    <property type="protein sequence ID" value="KDR64902.1"/>
    <property type="molecule type" value="Genomic_DNA"/>
</dbReference>
<dbReference type="HOGENOM" id="CLU_1235102_0_0_1"/>
<sequence>MAVTARALRVVVFVVREPTPPELAMTAPHAGSAHRPIRADSQSSGGREGKREESKSYDFEFLGVSLSPCSFRSSPPPFFALTLPPSHPSPVRPPSSPCAPPSNNVGRAWPLPQSTPRRMTQAHRVCLLIRRQRPSTSPPLPSSNGVHAEDTCPRPSPPHHPCILQQLPAHPPPPRPPPPPPPQTPSTHTTTCRTQARHFAFPDVDNTDDAASPPGHHASQTAST</sequence>
<evidence type="ECO:0000313" key="2">
    <source>
        <dbReference type="EMBL" id="KDR64902.1"/>
    </source>
</evidence>
<dbReference type="AlphaFoldDB" id="A0A067S4W0"/>
<gene>
    <name evidence="2" type="ORF">GALMADRAFT_149180</name>
</gene>
<keyword evidence="3" id="KW-1185">Reference proteome</keyword>
<dbReference type="Proteomes" id="UP000027222">
    <property type="component" value="Unassembled WGS sequence"/>
</dbReference>
<protein>
    <submittedName>
        <fullName evidence="2">Uncharacterized protein</fullName>
    </submittedName>
</protein>
<organism evidence="2 3">
    <name type="scientific">Galerina marginata (strain CBS 339.88)</name>
    <dbReference type="NCBI Taxonomy" id="685588"/>
    <lineage>
        <taxon>Eukaryota</taxon>
        <taxon>Fungi</taxon>
        <taxon>Dikarya</taxon>
        <taxon>Basidiomycota</taxon>
        <taxon>Agaricomycotina</taxon>
        <taxon>Agaricomycetes</taxon>
        <taxon>Agaricomycetidae</taxon>
        <taxon>Agaricales</taxon>
        <taxon>Agaricineae</taxon>
        <taxon>Strophariaceae</taxon>
        <taxon>Galerina</taxon>
    </lineage>
</organism>
<feature type="region of interest" description="Disordered" evidence="1">
    <location>
        <begin position="131"/>
        <end position="224"/>
    </location>
</feature>
<reference evidence="3" key="1">
    <citation type="journal article" date="2014" name="Proc. Natl. Acad. Sci. U.S.A.">
        <title>Extensive sampling of basidiomycete genomes demonstrates inadequacy of the white-rot/brown-rot paradigm for wood decay fungi.</title>
        <authorList>
            <person name="Riley R."/>
            <person name="Salamov A.A."/>
            <person name="Brown D.W."/>
            <person name="Nagy L.G."/>
            <person name="Floudas D."/>
            <person name="Held B.W."/>
            <person name="Levasseur A."/>
            <person name="Lombard V."/>
            <person name="Morin E."/>
            <person name="Otillar R."/>
            <person name="Lindquist E.A."/>
            <person name="Sun H."/>
            <person name="LaButti K.M."/>
            <person name="Schmutz J."/>
            <person name="Jabbour D."/>
            <person name="Luo H."/>
            <person name="Baker S.E."/>
            <person name="Pisabarro A.G."/>
            <person name="Walton J.D."/>
            <person name="Blanchette R.A."/>
            <person name="Henrissat B."/>
            <person name="Martin F."/>
            <person name="Cullen D."/>
            <person name="Hibbett D.S."/>
            <person name="Grigoriev I.V."/>
        </authorList>
    </citation>
    <scope>NUCLEOTIDE SEQUENCE [LARGE SCALE GENOMIC DNA]</scope>
    <source>
        <strain evidence="3">CBS 339.88</strain>
    </source>
</reference>
<feature type="compositionally biased region" description="Pro residues" evidence="1">
    <location>
        <begin position="169"/>
        <end position="184"/>
    </location>
</feature>
<evidence type="ECO:0000313" key="3">
    <source>
        <dbReference type="Proteomes" id="UP000027222"/>
    </source>
</evidence>
<feature type="region of interest" description="Disordered" evidence="1">
    <location>
        <begin position="86"/>
        <end position="118"/>
    </location>
</feature>
<accession>A0A067S4W0</accession>